<dbReference type="Pfam" id="PF00497">
    <property type="entry name" value="SBP_bac_3"/>
    <property type="match status" value="1"/>
</dbReference>
<keyword evidence="3" id="KW-1185">Reference proteome</keyword>
<proteinExistence type="predicted"/>
<protein>
    <submittedName>
        <fullName evidence="2">Transporter substrate-binding domain-containing protein</fullName>
    </submittedName>
</protein>
<dbReference type="RefSeq" id="WP_289365385.1">
    <property type="nucleotide sequence ID" value="NZ_JAUCBP010000007.1"/>
</dbReference>
<accession>A0ABT7SXZ8</accession>
<comment type="caution">
    <text evidence="2">The sequence shown here is derived from an EMBL/GenBank/DDBJ whole genome shotgun (WGS) entry which is preliminary data.</text>
</comment>
<dbReference type="EMBL" id="JAUCBP010000007">
    <property type="protein sequence ID" value="MDM7861063.1"/>
    <property type="molecule type" value="Genomic_DNA"/>
</dbReference>
<sequence length="230" mass="25589">MPVKAQLSAPPSCLIKSSVSPEFINGLHYKYLVFIARQLQCEIEILPMPFARRVVSLENGDIDIMVGLKHLHQENGFEFIRPSYETIQGVYFVRREDIEKYVNPQAFDNAVVGVSIDQVGITETVQSDFKDIVPVTNLGQKIGLLLKGRIDTFVHFQSSADFKINQMGVADKIGPAPYQPGFPLDYYVALHTGSALYARKAELAKIISDAVAQGIFAKIRAEHEASLDAY</sequence>
<dbReference type="InterPro" id="IPR001638">
    <property type="entry name" value="Solute-binding_3/MltF_N"/>
</dbReference>
<organism evidence="2 3">
    <name type="scientific">Alteromonas arenosi</name>
    <dbReference type="NCBI Taxonomy" id="3055817"/>
    <lineage>
        <taxon>Bacteria</taxon>
        <taxon>Pseudomonadati</taxon>
        <taxon>Pseudomonadota</taxon>
        <taxon>Gammaproteobacteria</taxon>
        <taxon>Alteromonadales</taxon>
        <taxon>Alteromonadaceae</taxon>
        <taxon>Alteromonas/Salinimonas group</taxon>
        <taxon>Alteromonas</taxon>
    </lineage>
</organism>
<name>A0ABT7SXZ8_9ALTE</name>
<gene>
    <name evidence="2" type="ORF">QTP81_10690</name>
</gene>
<evidence type="ECO:0000313" key="3">
    <source>
        <dbReference type="Proteomes" id="UP001234343"/>
    </source>
</evidence>
<dbReference type="Proteomes" id="UP001234343">
    <property type="component" value="Unassembled WGS sequence"/>
</dbReference>
<dbReference type="Gene3D" id="3.40.190.10">
    <property type="entry name" value="Periplasmic binding protein-like II"/>
    <property type="match status" value="2"/>
</dbReference>
<evidence type="ECO:0000259" key="1">
    <source>
        <dbReference type="Pfam" id="PF00497"/>
    </source>
</evidence>
<feature type="domain" description="Solute-binding protein family 3/N-terminal" evidence="1">
    <location>
        <begin position="24"/>
        <end position="196"/>
    </location>
</feature>
<dbReference type="SUPFAM" id="SSF53850">
    <property type="entry name" value="Periplasmic binding protein-like II"/>
    <property type="match status" value="1"/>
</dbReference>
<reference evidence="2 3" key="1">
    <citation type="submission" date="2023-06" db="EMBL/GenBank/DDBJ databases">
        <title>Alteromonas sp. ASW11-36 isolated from intertidal sand.</title>
        <authorList>
            <person name="Li Y."/>
        </authorList>
    </citation>
    <scope>NUCLEOTIDE SEQUENCE [LARGE SCALE GENOMIC DNA]</scope>
    <source>
        <strain evidence="2 3">ASW11-36</strain>
    </source>
</reference>
<evidence type="ECO:0000313" key="2">
    <source>
        <dbReference type="EMBL" id="MDM7861063.1"/>
    </source>
</evidence>